<reference evidence="9" key="2">
    <citation type="submission" date="2021-04" db="EMBL/GenBank/DDBJ databases">
        <authorList>
            <person name="Gilroy R."/>
        </authorList>
    </citation>
    <scope>NUCLEOTIDE SEQUENCE</scope>
    <source>
        <strain evidence="9">CHK192-19661</strain>
    </source>
</reference>
<dbReference type="EMBL" id="DXCF01000030">
    <property type="protein sequence ID" value="HIZ09958.1"/>
    <property type="molecule type" value="Genomic_DNA"/>
</dbReference>
<dbReference type="GO" id="GO:0055085">
    <property type="term" value="P:transmembrane transport"/>
    <property type="evidence" value="ECO:0007669"/>
    <property type="project" value="InterPro"/>
</dbReference>
<evidence type="ECO:0000256" key="6">
    <source>
        <dbReference type="ARBA" id="ARBA00023136"/>
    </source>
</evidence>
<feature type="transmembrane region" description="Helical" evidence="7">
    <location>
        <begin position="295"/>
        <end position="314"/>
    </location>
</feature>
<keyword evidence="6 7" id="KW-0472">Membrane</keyword>
<dbReference type="PANTHER" id="PTHR30193:SF37">
    <property type="entry name" value="INNER MEMBRANE ABC TRANSPORTER PERMEASE PROTEIN YCJO"/>
    <property type="match status" value="1"/>
</dbReference>
<dbReference type="Pfam" id="PF00528">
    <property type="entry name" value="BPD_transp_1"/>
    <property type="match status" value="1"/>
</dbReference>
<feature type="transmembrane region" description="Helical" evidence="7">
    <location>
        <begin position="127"/>
        <end position="147"/>
    </location>
</feature>
<organism evidence="9 10">
    <name type="scientific">Candidatus Borkfalkia avicola</name>
    <dbReference type="NCBI Taxonomy" id="2838503"/>
    <lineage>
        <taxon>Bacteria</taxon>
        <taxon>Bacillati</taxon>
        <taxon>Bacillota</taxon>
        <taxon>Clostridia</taxon>
        <taxon>Christensenellales</taxon>
        <taxon>Christensenellaceae</taxon>
        <taxon>Candidatus Borkfalkia</taxon>
    </lineage>
</organism>
<feature type="transmembrane region" description="Helical" evidence="7">
    <location>
        <begin position="265"/>
        <end position="283"/>
    </location>
</feature>
<sequence>MEETKAAAVIAEELPAEGRLPEKKKRRITSEEIWGTAFAAIPVLGLLLFSLVPMAISLVSVFFDMRGFSFTSLEWNSFRHFKDLAADGMFWRSIGISVYLTSAQVISLLVALAVSMLLGQRLRGSKLFTVVFFIPYICSTVAISIMWKWMFNTNYGIINDILTSMFGEGARVAWMSDENWIVPTLLIVMVWNMPGYGITLLNAAINNVNRTYYEAAELDGATKPRMFWSITLPAISPTLFFLLMVGIINGMQTFDVINVFYPSDWVLGGGTGNAAVSTVFYIYDTATRLVNMPLASLMSWVLFLIILVVSVLNFRLSDRWVSYD</sequence>
<feature type="transmembrane region" description="Helical" evidence="7">
    <location>
        <begin position="33"/>
        <end position="63"/>
    </location>
</feature>
<dbReference type="InterPro" id="IPR000515">
    <property type="entry name" value="MetI-like"/>
</dbReference>
<feature type="transmembrane region" description="Helical" evidence="7">
    <location>
        <begin position="226"/>
        <end position="245"/>
    </location>
</feature>
<dbReference type="InterPro" id="IPR051393">
    <property type="entry name" value="ABC_transporter_permease"/>
</dbReference>
<dbReference type="AlphaFoldDB" id="A0A9D2IIU8"/>
<evidence type="ECO:0000313" key="10">
    <source>
        <dbReference type="Proteomes" id="UP000824025"/>
    </source>
</evidence>
<evidence type="ECO:0000256" key="4">
    <source>
        <dbReference type="ARBA" id="ARBA00022692"/>
    </source>
</evidence>
<dbReference type="CDD" id="cd06261">
    <property type="entry name" value="TM_PBP2"/>
    <property type="match status" value="1"/>
</dbReference>
<evidence type="ECO:0000256" key="1">
    <source>
        <dbReference type="ARBA" id="ARBA00004651"/>
    </source>
</evidence>
<gene>
    <name evidence="9" type="ORF">H9726_05670</name>
</gene>
<dbReference type="InterPro" id="IPR035906">
    <property type="entry name" value="MetI-like_sf"/>
</dbReference>
<name>A0A9D2IIU8_9FIRM</name>
<dbReference type="PANTHER" id="PTHR30193">
    <property type="entry name" value="ABC TRANSPORTER PERMEASE PROTEIN"/>
    <property type="match status" value="1"/>
</dbReference>
<evidence type="ECO:0000313" key="9">
    <source>
        <dbReference type="EMBL" id="HIZ09958.1"/>
    </source>
</evidence>
<comment type="subcellular location">
    <subcellularLocation>
        <location evidence="1 7">Cell membrane</location>
        <topology evidence="1 7">Multi-pass membrane protein</topology>
    </subcellularLocation>
</comment>
<dbReference type="PROSITE" id="PS50928">
    <property type="entry name" value="ABC_TM1"/>
    <property type="match status" value="1"/>
</dbReference>
<feature type="transmembrane region" description="Helical" evidence="7">
    <location>
        <begin position="96"/>
        <end position="118"/>
    </location>
</feature>
<evidence type="ECO:0000256" key="3">
    <source>
        <dbReference type="ARBA" id="ARBA00022475"/>
    </source>
</evidence>
<dbReference type="Proteomes" id="UP000824025">
    <property type="component" value="Unassembled WGS sequence"/>
</dbReference>
<keyword evidence="5 7" id="KW-1133">Transmembrane helix</keyword>
<accession>A0A9D2IIU8</accession>
<proteinExistence type="inferred from homology"/>
<dbReference type="Gene3D" id="1.10.3720.10">
    <property type="entry name" value="MetI-like"/>
    <property type="match status" value="1"/>
</dbReference>
<protein>
    <submittedName>
        <fullName evidence="9">Sugar ABC transporter permease</fullName>
    </submittedName>
</protein>
<evidence type="ECO:0000256" key="2">
    <source>
        <dbReference type="ARBA" id="ARBA00022448"/>
    </source>
</evidence>
<comment type="caution">
    <text evidence="9">The sequence shown here is derived from an EMBL/GenBank/DDBJ whole genome shotgun (WGS) entry which is preliminary data.</text>
</comment>
<keyword evidence="2 7" id="KW-0813">Transport</keyword>
<keyword evidence="3" id="KW-1003">Cell membrane</keyword>
<feature type="transmembrane region" description="Helical" evidence="7">
    <location>
        <begin position="180"/>
        <end position="205"/>
    </location>
</feature>
<feature type="domain" description="ABC transmembrane type-1" evidence="8">
    <location>
        <begin position="93"/>
        <end position="313"/>
    </location>
</feature>
<dbReference type="SUPFAM" id="SSF161098">
    <property type="entry name" value="MetI-like"/>
    <property type="match status" value="1"/>
</dbReference>
<evidence type="ECO:0000256" key="7">
    <source>
        <dbReference type="RuleBase" id="RU363032"/>
    </source>
</evidence>
<reference evidence="9" key="1">
    <citation type="journal article" date="2021" name="PeerJ">
        <title>Extensive microbial diversity within the chicken gut microbiome revealed by metagenomics and culture.</title>
        <authorList>
            <person name="Gilroy R."/>
            <person name="Ravi A."/>
            <person name="Getino M."/>
            <person name="Pursley I."/>
            <person name="Horton D.L."/>
            <person name="Alikhan N.F."/>
            <person name="Baker D."/>
            <person name="Gharbi K."/>
            <person name="Hall N."/>
            <person name="Watson M."/>
            <person name="Adriaenssens E.M."/>
            <person name="Foster-Nyarko E."/>
            <person name="Jarju S."/>
            <person name="Secka A."/>
            <person name="Antonio M."/>
            <person name="Oren A."/>
            <person name="Chaudhuri R.R."/>
            <person name="La Ragione R."/>
            <person name="Hildebrand F."/>
            <person name="Pallen M.J."/>
        </authorList>
    </citation>
    <scope>NUCLEOTIDE SEQUENCE</scope>
    <source>
        <strain evidence="9">CHK192-19661</strain>
    </source>
</reference>
<dbReference type="GO" id="GO:0005886">
    <property type="term" value="C:plasma membrane"/>
    <property type="evidence" value="ECO:0007669"/>
    <property type="project" value="UniProtKB-SubCell"/>
</dbReference>
<comment type="similarity">
    <text evidence="7">Belongs to the binding-protein-dependent transport system permease family.</text>
</comment>
<evidence type="ECO:0000256" key="5">
    <source>
        <dbReference type="ARBA" id="ARBA00022989"/>
    </source>
</evidence>
<evidence type="ECO:0000259" key="8">
    <source>
        <dbReference type="PROSITE" id="PS50928"/>
    </source>
</evidence>
<keyword evidence="4 7" id="KW-0812">Transmembrane</keyword>